<dbReference type="GO" id="GO:0005524">
    <property type="term" value="F:ATP binding"/>
    <property type="evidence" value="ECO:0007669"/>
    <property type="project" value="UniProtKB-KW"/>
</dbReference>
<evidence type="ECO:0000313" key="4">
    <source>
        <dbReference type="EMBL" id="PHJ24594.1"/>
    </source>
</evidence>
<feature type="compositionally biased region" description="Basic and acidic residues" evidence="3">
    <location>
        <begin position="216"/>
        <end position="254"/>
    </location>
</feature>
<feature type="region of interest" description="Disordered" evidence="3">
    <location>
        <begin position="375"/>
        <end position="489"/>
    </location>
</feature>
<dbReference type="Gene3D" id="3.30.310.80">
    <property type="entry name" value="Kinase associated domain 1, KA1"/>
    <property type="match status" value="1"/>
</dbReference>
<keyword evidence="1" id="KW-0547">Nucleotide-binding</keyword>
<comment type="caution">
    <text evidence="4">The sequence shown here is derived from an EMBL/GenBank/DDBJ whole genome shotgun (WGS) entry which is preliminary data.</text>
</comment>
<dbReference type="InterPro" id="IPR028375">
    <property type="entry name" value="KA1/Ssp2_C"/>
</dbReference>
<evidence type="ECO:0000256" key="3">
    <source>
        <dbReference type="SAM" id="MobiDB-lite"/>
    </source>
</evidence>
<feature type="compositionally biased region" description="Gly residues" evidence="3">
    <location>
        <begin position="438"/>
        <end position="455"/>
    </location>
</feature>
<evidence type="ECO:0000256" key="1">
    <source>
        <dbReference type="ARBA" id="ARBA00022741"/>
    </source>
</evidence>
<feature type="compositionally biased region" description="Low complexity" evidence="3">
    <location>
        <begin position="140"/>
        <end position="150"/>
    </location>
</feature>
<dbReference type="OrthoDB" id="10649856at2759"/>
<sequence>MVHVFCKDSPHVFAPEHQRLAASLCSAERSAVFHPSLFSSSSPMVRLGRSCFFSVSFLLTLAFNTISALHTSRNIYLYAYMKIFIQSSSHSFHPFHPVHHNYYGASCTGAVTSGGAGPGGNAGGGCGIDPSTSLSGGGMSSSSSTLSASSSPPPRWKLGVEAAFDARILITAIVNTLKACDYEWQLLSPYRVRCRPIRHPPSSGSNSVGVSAVPSPRKEGPAGCIDTRDTHAGRETSQEGRTDEENYRGEDHSSKPCLGDDPQGDGRSSSSVHLLQKDQQQTQQDDQQQPGGSMVVEEDSIILTIQLYKTASSRCIVDVQLFDGPTMACMSEALWITSAIYSALTQLQQQQQQQKCNTSKSTVCTASGGGGGSSFFSSSSSSSCSNSSHNHSNSSSSSTHGANQHHHQNRGSGGASAQQRGTGGNNIPGSNPTSDGVHTGGGEGGDNSGCHGGSGSSNSSNTRSGGGGSGIGSSSSSFPGHPASTPSTG</sequence>
<keyword evidence="4" id="KW-0418">Kinase</keyword>
<dbReference type="GeneID" id="94424974"/>
<evidence type="ECO:0000256" key="2">
    <source>
        <dbReference type="ARBA" id="ARBA00022840"/>
    </source>
</evidence>
<dbReference type="VEuPathDB" id="ToxoDB:CSUI_001558"/>
<reference evidence="4 5" key="1">
    <citation type="journal article" date="2017" name="Int. J. Parasitol.">
        <title>The genome of the protozoan parasite Cystoisospora suis and a reverse vaccinology approach to identify vaccine candidates.</title>
        <authorList>
            <person name="Palmieri N."/>
            <person name="Shrestha A."/>
            <person name="Ruttkowski B."/>
            <person name="Beck T."/>
            <person name="Vogl C."/>
            <person name="Tomley F."/>
            <person name="Blake D.P."/>
            <person name="Joachim A."/>
        </authorList>
    </citation>
    <scope>NUCLEOTIDE SEQUENCE [LARGE SCALE GENOMIC DNA]</scope>
    <source>
        <strain evidence="4 5">Wien I</strain>
    </source>
</reference>
<feature type="region of interest" description="Disordered" evidence="3">
    <location>
        <begin position="134"/>
        <end position="153"/>
    </location>
</feature>
<gene>
    <name evidence="4" type="ORF">CSUI_001558</name>
</gene>
<proteinExistence type="predicted"/>
<keyword evidence="2" id="KW-0067">ATP-binding</keyword>
<evidence type="ECO:0000313" key="5">
    <source>
        <dbReference type="Proteomes" id="UP000221165"/>
    </source>
</evidence>
<dbReference type="AlphaFoldDB" id="A0A2C6LC62"/>
<organism evidence="4 5">
    <name type="scientific">Cystoisospora suis</name>
    <dbReference type="NCBI Taxonomy" id="483139"/>
    <lineage>
        <taxon>Eukaryota</taxon>
        <taxon>Sar</taxon>
        <taxon>Alveolata</taxon>
        <taxon>Apicomplexa</taxon>
        <taxon>Conoidasida</taxon>
        <taxon>Coccidia</taxon>
        <taxon>Eucoccidiorida</taxon>
        <taxon>Eimeriorina</taxon>
        <taxon>Sarcocystidae</taxon>
        <taxon>Cystoisospora</taxon>
    </lineage>
</organism>
<keyword evidence="4" id="KW-0808">Transferase</keyword>
<name>A0A2C6LC62_9APIC</name>
<accession>A0A2C6LC62</accession>
<dbReference type="GO" id="GO:0016301">
    <property type="term" value="F:kinase activity"/>
    <property type="evidence" value="ECO:0007669"/>
    <property type="project" value="UniProtKB-KW"/>
</dbReference>
<feature type="compositionally biased region" description="Low complexity" evidence="3">
    <location>
        <begin position="277"/>
        <end position="289"/>
    </location>
</feature>
<feature type="region of interest" description="Disordered" evidence="3">
    <location>
        <begin position="199"/>
        <end position="294"/>
    </location>
</feature>
<protein>
    <submittedName>
        <fullName evidence="4">Histone kinase snf1</fullName>
    </submittedName>
</protein>
<feature type="compositionally biased region" description="Polar residues" evidence="3">
    <location>
        <begin position="427"/>
        <end position="436"/>
    </location>
</feature>
<keyword evidence="5" id="KW-1185">Reference proteome</keyword>
<dbReference type="RefSeq" id="XP_067926266.1">
    <property type="nucleotide sequence ID" value="XM_068061763.1"/>
</dbReference>
<feature type="compositionally biased region" description="Low complexity" evidence="3">
    <location>
        <begin position="200"/>
        <end position="215"/>
    </location>
</feature>
<dbReference type="Proteomes" id="UP000221165">
    <property type="component" value="Unassembled WGS sequence"/>
</dbReference>
<feature type="compositionally biased region" description="Low complexity" evidence="3">
    <location>
        <begin position="375"/>
        <end position="398"/>
    </location>
</feature>
<dbReference type="EMBL" id="MIGC01000629">
    <property type="protein sequence ID" value="PHJ24594.1"/>
    <property type="molecule type" value="Genomic_DNA"/>
</dbReference>
<dbReference type="SUPFAM" id="SSF103243">
    <property type="entry name" value="KA1-like"/>
    <property type="match status" value="1"/>
</dbReference>